<dbReference type="InterPro" id="IPR025403">
    <property type="entry name" value="TgpA-like_C"/>
</dbReference>
<feature type="region of interest" description="Disordered" evidence="1">
    <location>
        <begin position="58"/>
        <end position="107"/>
    </location>
</feature>
<feature type="region of interest" description="Disordered" evidence="1">
    <location>
        <begin position="363"/>
        <end position="448"/>
    </location>
</feature>
<dbReference type="PANTHER" id="PTHR42736">
    <property type="entry name" value="PROTEIN-GLUTAMINE GAMMA-GLUTAMYLTRANSFERASE"/>
    <property type="match status" value="1"/>
</dbReference>
<feature type="transmembrane region" description="Helical" evidence="2">
    <location>
        <begin position="21"/>
        <end position="43"/>
    </location>
</feature>
<feature type="compositionally biased region" description="Basic and acidic residues" evidence="1">
    <location>
        <begin position="933"/>
        <end position="946"/>
    </location>
</feature>
<dbReference type="EMBL" id="CP058910">
    <property type="protein sequence ID" value="QLH79574.1"/>
    <property type="molecule type" value="Genomic_DNA"/>
</dbReference>
<dbReference type="Pfam" id="PF13559">
    <property type="entry name" value="DUF4129"/>
    <property type="match status" value="1"/>
</dbReference>
<evidence type="ECO:0000313" key="4">
    <source>
        <dbReference type="EMBL" id="QLH79574.1"/>
    </source>
</evidence>
<dbReference type="GeneID" id="56080349"/>
<dbReference type="InterPro" id="IPR038765">
    <property type="entry name" value="Papain-like_cys_pep_sf"/>
</dbReference>
<sequence>MSDADERFEFGETAPTREYGVAALAVACVVAAILATALIPAAASVGLGDAPAESLIPLPAGAENRSGDGAGPPESGGSGFGALNVGNSTSVGEPIGEGGGNPFRSQDTEVHFRVRSQDSNYWRTGAYDTYTGSGWSRSGPSDATAPVRGEETRYRVELVQAASAAPTVWRPTDLERAAGVSLTEGGLARANDRLSAGASYVGVSRTPPRDPAVLRASGRDYPDEIERRYTRLPPSTAVSLRPFTNNVTEGTENPYETAARIERWLEANKEYSLNASRPSGGNVAREFVTRMDAGYCEHFATAMVTMLRSQEIPARYVVGYSTGRQVGANTFQVRAMNAHAWVEVYFADVGWVRFDPTPGAERLRAEQSAYEESGAPGRYAPQEEGSPGETFSADAGENGTGPGTATDPGTQSGPVATPPPSTPVTPSGPVETPPSEPDEPTSGYDVSLNRTAAPGATVEVTVEAGAQPVAGAWVAFNGEQVGWSGRDGTVTGRVPFAENLTVTVSGGTTTGSDVRAGGPAAIDAPEPRSASASGWFADRKAAAVSRTLADNASRRVSNGASRRQAANDTSRSFDVATNATLSVSGDVRTGATVLLTATVDGVAVPDATVTIDGEAVARTDADGRANVALPESPGNATLGVARDPIAGERTLELDGLTVGTDPLWPLPIAGTPVEVTARLGNESVGGAPVRVDGELVGTTGVDGTLAVTLPFASSASVAVAASGQTARTTVANPLVNTAALALATVALVAFAAVGAARRSFDPRAVPRRVAVGARRLARWVVRGFVGAAVAAAARVRATLVYLRGLVAGERSPAELLAALGGWLDDLSRRLRPGVSAGGAAGRSGDSTAGRGEGDGDAAHLTIREAWGRFLDSVSVRRPRTKTPGQLADHAVTADGLPAEAVATLRDEFRAVEYGPRSPDESVPAVEGAIERIESALDATESTRDDADGAGDGEAGGN</sequence>
<dbReference type="AlphaFoldDB" id="A0A7D5TR98"/>
<reference evidence="4 5" key="1">
    <citation type="submission" date="2020-07" db="EMBL/GenBank/DDBJ databases">
        <title>Halosimplex pelagicum sp. nov. and Halosimplex rubrum sp. nov., isolated from salted brown alga Laminaria, and emended description of the genus Halosimplex.</title>
        <authorList>
            <person name="Cui H."/>
        </authorList>
    </citation>
    <scope>NUCLEOTIDE SEQUENCE [LARGE SCALE GENOMIC DNA]</scope>
    <source>
        <strain evidence="4 5">R27</strain>
    </source>
</reference>
<keyword evidence="2" id="KW-1133">Transmembrane helix</keyword>
<dbReference type="SUPFAM" id="SSF54001">
    <property type="entry name" value="Cysteine proteinases"/>
    <property type="match status" value="1"/>
</dbReference>
<accession>A0A7D5TR98</accession>
<proteinExistence type="predicted"/>
<feature type="transmembrane region" description="Helical" evidence="2">
    <location>
        <begin position="776"/>
        <end position="793"/>
    </location>
</feature>
<protein>
    <recommendedName>
        <fullName evidence="3">Transglutaminase-like domain-containing protein</fullName>
    </recommendedName>
</protein>
<keyword evidence="5" id="KW-1185">Reference proteome</keyword>
<dbReference type="KEGG" id="hrr:HZS55_20760"/>
<dbReference type="SMART" id="SM00460">
    <property type="entry name" value="TGc"/>
    <property type="match status" value="1"/>
</dbReference>
<organism evidence="4 5">
    <name type="scientific">Halosimplex rubrum</name>
    <dbReference type="NCBI Taxonomy" id="869889"/>
    <lineage>
        <taxon>Archaea</taxon>
        <taxon>Methanobacteriati</taxon>
        <taxon>Methanobacteriota</taxon>
        <taxon>Stenosarchaea group</taxon>
        <taxon>Halobacteria</taxon>
        <taxon>Halobacteriales</taxon>
        <taxon>Haloarculaceae</taxon>
        <taxon>Halosimplex</taxon>
    </lineage>
</organism>
<dbReference type="Gene3D" id="3.10.620.30">
    <property type="match status" value="1"/>
</dbReference>
<dbReference type="PANTHER" id="PTHR42736:SF1">
    <property type="entry name" value="PROTEIN-GLUTAMINE GAMMA-GLUTAMYLTRANSFERASE"/>
    <property type="match status" value="1"/>
</dbReference>
<dbReference type="OrthoDB" id="18481at2157"/>
<feature type="region of interest" description="Disordered" evidence="1">
    <location>
        <begin position="834"/>
        <end position="855"/>
    </location>
</feature>
<dbReference type="Pfam" id="PF01841">
    <property type="entry name" value="Transglut_core"/>
    <property type="match status" value="1"/>
</dbReference>
<keyword evidence="2" id="KW-0812">Transmembrane</keyword>
<feature type="region of interest" description="Disordered" evidence="1">
    <location>
        <begin position="933"/>
        <end position="957"/>
    </location>
</feature>
<evidence type="ECO:0000313" key="5">
    <source>
        <dbReference type="Proteomes" id="UP000509667"/>
    </source>
</evidence>
<dbReference type="RefSeq" id="WP_179909439.1">
    <property type="nucleotide sequence ID" value="NZ_CP058910.1"/>
</dbReference>
<feature type="compositionally biased region" description="Gly residues" evidence="1">
    <location>
        <begin position="68"/>
        <end position="80"/>
    </location>
</feature>
<dbReference type="InterPro" id="IPR002931">
    <property type="entry name" value="Transglutaminase-like"/>
</dbReference>
<evidence type="ECO:0000256" key="1">
    <source>
        <dbReference type="SAM" id="MobiDB-lite"/>
    </source>
</evidence>
<evidence type="ECO:0000259" key="3">
    <source>
        <dbReference type="SMART" id="SM00460"/>
    </source>
</evidence>
<feature type="transmembrane region" description="Helical" evidence="2">
    <location>
        <begin position="734"/>
        <end position="755"/>
    </location>
</feature>
<feature type="region of interest" description="Disordered" evidence="1">
    <location>
        <begin position="508"/>
        <end position="533"/>
    </location>
</feature>
<feature type="domain" description="Transglutaminase-like" evidence="3">
    <location>
        <begin position="288"/>
        <end position="358"/>
    </location>
</feature>
<dbReference type="InterPro" id="IPR052901">
    <property type="entry name" value="Bact_TGase-like"/>
</dbReference>
<gene>
    <name evidence="4" type="ORF">HZS55_20760</name>
</gene>
<keyword evidence="2" id="KW-0472">Membrane</keyword>
<evidence type="ECO:0000256" key="2">
    <source>
        <dbReference type="SAM" id="Phobius"/>
    </source>
</evidence>
<dbReference type="Proteomes" id="UP000509667">
    <property type="component" value="Chromosome"/>
</dbReference>
<feature type="compositionally biased region" description="Low complexity" evidence="1">
    <location>
        <begin position="403"/>
        <end position="415"/>
    </location>
</feature>
<name>A0A7D5TR98_9EURY</name>